<sequence length="76" mass="8682">MCNEMKLSSCGHIGDDFPFNSPRAGSNRVCFISYHKFHIRNIVTRLTNSNLSYYNVIAARIGVRIIEMVFLTSLKI</sequence>
<comment type="caution">
    <text evidence="1">The sequence shown here is derived from an EMBL/GenBank/DDBJ whole genome shotgun (WGS) entry which is preliminary data.</text>
</comment>
<dbReference type="Proteomes" id="UP001159042">
    <property type="component" value="Unassembled WGS sequence"/>
</dbReference>
<name>A0AAV8V860_9CUCU</name>
<evidence type="ECO:0000313" key="1">
    <source>
        <dbReference type="EMBL" id="KAJ8910076.1"/>
    </source>
</evidence>
<proteinExistence type="predicted"/>
<keyword evidence="2" id="KW-1185">Reference proteome</keyword>
<organism evidence="1 2">
    <name type="scientific">Exocentrus adspersus</name>
    <dbReference type="NCBI Taxonomy" id="1586481"/>
    <lineage>
        <taxon>Eukaryota</taxon>
        <taxon>Metazoa</taxon>
        <taxon>Ecdysozoa</taxon>
        <taxon>Arthropoda</taxon>
        <taxon>Hexapoda</taxon>
        <taxon>Insecta</taxon>
        <taxon>Pterygota</taxon>
        <taxon>Neoptera</taxon>
        <taxon>Endopterygota</taxon>
        <taxon>Coleoptera</taxon>
        <taxon>Polyphaga</taxon>
        <taxon>Cucujiformia</taxon>
        <taxon>Chrysomeloidea</taxon>
        <taxon>Cerambycidae</taxon>
        <taxon>Lamiinae</taxon>
        <taxon>Acanthocinini</taxon>
        <taxon>Exocentrus</taxon>
    </lineage>
</organism>
<gene>
    <name evidence="1" type="ORF">NQ315_012853</name>
</gene>
<accession>A0AAV8V860</accession>
<evidence type="ECO:0000313" key="2">
    <source>
        <dbReference type="Proteomes" id="UP001159042"/>
    </source>
</evidence>
<reference evidence="1 2" key="1">
    <citation type="journal article" date="2023" name="Insect Mol. Biol.">
        <title>Genome sequencing provides insights into the evolution of gene families encoding plant cell wall-degrading enzymes in longhorned beetles.</title>
        <authorList>
            <person name="Shin N.R."/>
            <person name="Okamura Y."/>
            <person name="Kirsch R."/>
            <person name="Pauchet Y."/>
        </authorList>
    </citation>
    <scope>NUCLEOTIDE SEQUENCE [LARGE SCALE GENOMIC DNA]</scope>
    <source>
        <strain evidence="1">EAD_L_NR</strain>
    </source>
</reference>
<protein>
    <submittedName>
        <fullName evidence="1">Uncharacterized protein</fullName>
    </submittedName>
</protein>
<dbReference type="AlphaFoldDB" id="A0AAV8V860"/>
<dbReference type="EMBL" id="JANEYG010000358">
    <property type="protein sequence ID" value="KAJ8910076.1"/>
    <property type="molecule type" value="Genomic_DNA"/>
</dbReference>